<dbReference type="Proteomes" id="UP000275267">
    <property type="component" value="Unassembled WGS sequence"/>
</dbReference>
<dbReference type="AlphaFoldDB" id="A0A3L6QQ58"/>
<reference evidence="3" key="1">
    <citation type="journal article" date="2019" name="Nat. Commun.">
        <title>The genome of broomcorn millet.</title>
        <authorList>
            <person name="Zou C."/>
            <person name="Miki D."/>
            <person name="Li D."/>
            <person name="Tang Q."/>
            <person name="Xiao L."/>
            <person name="Rajput S."/>
            <person name="Deng P."/>
            <person name="Jia W."/>
            <person name="Huang R."/>
            <person name="Zhang M."/>
            <person name="Sun Y."/>
            <person name="Hu J."/>
            <person name="Fu X."/>
            <person name="Schnable P.S."/>
            <person name="Li F."/>
            <person name="Zhang H."/>
            <person name="Feng B."/>
            <person name="Zhu X."/>
            <person name="Liu R."/>
            <person name="Schnable J.C."/>
            <person name="Zhu J.-K."/>
            <person name="Zhang H."/>
        </authorList>
    </citation>
    <scope>NUCLEOTIDE SEQUENCE [LARGE SCALE GENOMIC DNA]</scope>
</reference>
<sequence length="59" mass="6191">MADWQGRGLSAPTEQVAKHGLLRRKKKPLGGADLRKLAVAAGIGPTATAALDKVLQTKE</sequence>
<feature type="region of interest" description="Disordered" evidence="1">
    <location>
        <begin position="1"/>
        <end position="22"/>
    </location>
</feature>
<organism evidence="2 3">
    <name type="scientific">Panicum miliaceum</name>
    <name type="common">Proso millet</name>
    <name type="synonym">Broomcorn millet</name>
    <dbReference type="NCBI Taxonomy" id="4540"/>
    <lineage>
        <taxon>Eukaryota</taxon>
        <taxon>Viridiplantae</taxon>
        <taxon>Streptophyta</taxon>
        <taxon>Embryophyta</taxon>
        <taxon>Tracheophyta</taxon>
        <taxon>Spermatophyta</taxon>
        <taxon>Magnoliopsida</taxon>
        <taxon>Liliopsida</taxon>
        <taxon>Poales</taxon>
        <taxon>Poaceae</taxon>
        <taxon>PACMAD clade</taxon>
        <taxon>Panicoideae</taxon>
        <taxon>Panicodae</taxon>
        <taxon>Paniceae</taxon>
        <taxon>Panicinae</taxon>
        <taxon>Panicum</taxon>
        <taxon>Panicum sect. Panicum</taxon>
    </lineage>
</organism>
<gene>
    <name evidence="2" type="ORF">C2845_PM04G18480</name>
</gene>
<accession>A0A3L6QQ58</accession>
<comment type="caution">
    <text evidence="2">The sequence shown here is derived from an EMBL/GenBank/DDBJ whole genome shotgun (WGS) entry which is preliminary data.</text>
</comment>
<proteinExistence type="predicted"/>
<evidence type="ECO:0000256" key="1">
    <source>
        <dbReference type="SAM" id="MobiDB-lite"/>
    </source>
</evidence>
<evidence type="ECO:0000313" key="2">
    <source>
        <dbReference type="EMBL" id="RLM85659.1"/>
    </source>
</evidence>
<name>A0A3L6QQ58_PANMI</name>
<dbReference type="EMBL" id="PQIB02000011">
    <property type="protein sequence ID" value="RLM85659.1"/>
    <property type="molecule type" value="Genomic_DNA"/>
</dbReference>
<protein>
    <submittedName>
        <fullName evidence="2">Uncharacterized protein</fullName>
    </submittedName>
</protein>
<evidence type="ECO:0000313" key="3">
    <source>
        <dbReference type="Proteomes" id="UP000275267"/>
    </source>
</evidence>
<keyword evidence="3" id="KW-1185">Reference proteome</keyword>